<keyword evidence="2" id="KW-1185">Reference proteome</keyword>
<reference evidence="1" key="1">
    <citation type="submission" date="2023-12" db="EMBL/GenBank/DDBJ databases">
        <title>Genome assembly of Anisodus tanguticus.</title>
        <authorList>
            <person name="Wang Y.-J."/>
        </authorList>
    </citation>
    <scope>NUCLEOTIDE SEQUENCE</scope>
    <source>
        <strain evidence="1">KB-2021</strain>
        <tissue evidence="1">Leaf</tissue>
    </source>
</reference>
<accession>A0AAE1S5Z9</accession>
<evidence type="ECO:0000313" key="1">
    <source>
        <dbReference type="EMBL" id="KAK4363363.1"/>
    </source>
</evidence>
<dbReference type="Proteomes" id="UP001291623">
    <property type="component" value="Unassembled WGS sequence"/>
</dbReference>
<organism evidence="1 2">
    <name type="scientific">Anisodus tanguticus</name>
    <dbReference type="NCBI Taxonomy" id="243964"/>
    <lineage>
        <taxon>Eukaryota</taxon>
        <taxon>Viridiplantae</taxon>
        <taxon>Streptophyta</taxon>
        <taxon>Embryophyta</taxon>
        <taxon>Tracheophyta</taxon>
        <taxon>Spermatophyta</taxon>
        <taxon>Magnoliopsida</taxon>
        <taxon>eudicotyledons</taxon>
        <taxon>Gunneridae</taxon>
        <taxon>Pentapetalae</taxon>
        <taxon>asterids</taxon>
        <taxon>lamiids</taxon>
        <taxon>Solanales</taxon>
        <taxon>Solanaceae</taxon>
        <taxon>Solanoideae</taxon>
        <taxon>Hyoscyameae</taxon>
        <taxon>Anisodus</taxon>
    </lineage>
</organism>
<dbReference type="EMBL" id="JAVYJV010000009">
    <property type="protein sequence ID" value="KAK4363363.1"/>
    <property type="molecule type" value="Genomic_DNA"/>
</dbReference>
<name>A0AAE1S5Z9_9SOLA</name>
<evidence type="ECO:0000313" key="2">
    <source>
        <dbReference type="Proteomes" id="UP001291623"/>
    </source>
</evidence>
<sequence>MGQRQPDAAERRPGGGFGNPCNYIKSRLLVDKPFTFLLIQRLIRTPAEELRRRA</sequence>
<protein>
    <submittedName>
        <fullName evidence="1">Uncharacterized protein</fullName>
    </submittedName>
</protein>
<dbReference type="AlphaFoldDB" id="A0AAE1S5Z9"/>
<comment type="caution">
    <text evidence="1">The sequence shown here is derived from an EMBL/GenBank/DDBJ whole genome shotgun (WGS) entry which is preliminary data.</text>
</comment>
<gene>
    <name evidence="1" type="ORF">RND71_018604</name>
</gene>
<proteinExistence type="predicted"/>